<feature type="compositionally biased region" description="Low complexity" evidence="1">
    <location>
        <begin position="27"/>
        <end position="38"/>
    </location>
</feature>
<dbReference type="WBParaSite" id="SBAD_0000721501-mRNA-1">
    <property type="protein sequence ID" value="SBAD_0000721501-mRNA-1"/>
    <property type="gene ID" value="SBAD_0000721501"/>
</dbReference>
<feature type="compositionally biased region" description="Polar residues" evidence="1">
    <location>
        <begin position="285"/>
        <end position="300"/>
    </location>
</feature>
<dbReference type="EMBL" id="UZAM01010185">
    <property type="protein sequence ID" value="VDP11261.1"/>
    <property type="molecule type" value="Genomic_DNA"/>
</dbReference>
<reference evidence="4" key="1">
    <citation type="submission" date="2016-06" db="UniProtKB">
        <authorList>
            <consortium name="WormBaseParasite"/>
        </authorList>
    </citation>
    <scope>IDENTIFICATION</scope>
</reference>
<evidence type="ECO:0000313" key="3">
    <source>
        <dbReference type="Proteomes" id="UP000270296"/>
    </source>
</evidence>
<gene>
    <name evidence="2" type="ORF">SBAD_LOCUS6950</name>
</gene>
<evidence type="ECO:0000313" key="2">
    <source>
        <dbReference type="EMBL" id="VDP11261.1"/>
    </source>
</evidence>
<accession>A0A183ITK3</accession>
<dbReference type="Proteomes" id="UP000270296">
    <property type="component" value="Unassembled WGS sequence"/>
</dbReference>
<evidence type="ECO:0000313" key="4">
    <source>
        <dbReference type="WBParaSite" id="SBAD_0000721501-mRNA-1"/>
    </source>
</evidence>
<organism evidence="4">
    <name type="scientific">Soboliphyme baturini</name>
    <dbReference type="NCBI Taxonomy" id="241478"/>
    <lineage>
        <taxon>Eukaryota</taxon>
        <taxon>Metazoa</taxon>
        <taxon>Ecdysozoa</taxon>
        <taxon>Nematoda</taxon>
        <taxon>Enoplea</taxon>
        <taxon>Dorylaimia</taxon>
        <taxon>Dioctophymatida</taxon>
        <taxon>Dioctophymatoidea</taxon>
        <taxon>Soboliphymatidae</taxon>
        <taxon>Soboliphyme</taxon>
    </lineage>
</organism>
<dbReference type="AlphaFoldDB" id="A0A183ITK3"/>
<feature type="compositionally biased region" description="Basic and acidic residues" evidence="1">
    <location>
        <begin position="1"/>
        <end position="26"/>
    </location>
</feature>
<reference evidence="2 3" key="2">
    <citation type="submission" date="2018-11" db="EMBL/GenBank/DDBJ databases">
        <authorList>
            <consortium name="Pathogen Informatics"/>
        </authorList>
    </citation>
    <scope>NUCLEOTIDE SEQUENCE [LARGE SCALE GENOMIC DNA]</scope>
</reference>
<dbReference type="OrthoDB" id="5917182at2759"/>
<protein>
    <submittedName>
        <fullName evidence="4">Microtubule-associated protein Jupiter</fullName>
    </submittedName>
</protein>
<name>A0A183ITK3_9BILA</name>
<evidence type="ECO:0000256" key="1">
    <source>
        <dbReference type="SAM" id="MobiDB-lite"/>
    </source>
</evidence>
<proteinExistence type="predicted"/>
<feature type="region of interest" description="Disordered" evidence="1">
    <location>
        <begin position="285"/>
        <end position="309"/>
    </location>
</feature>
<keyword evidence="3" id="KW-1185">Reference proteome</keyword>
<feature type="region of interest" description="Disordered" evidence="1">
    <location>
        <begin position="1"/>
        <end position="45"/>
    </location>
</feature>
<sequence>MPDKNKEEDTTGDKEVDEKQASDEKTTAASAAAASGADEAPKRKPKKVVIPFVLPWESRPCKQTQKGMGAFGTHRKVVSNTTKPVVEPNSAASGAMSSDMFLSMFANVDNCESQKGMRAFGSHRANVIKVSTANVVQHEKAKQSECIIPRQSGTSEAVGQSGQTPIGAIRQNVMKVSYKPNMTGKMDPESKTFLSRIAQPNPNCHAGTAVIDHFRKQVPRYLDNGVYPKHSRKTESILPKLYEYHNVESPKGTGAGTFGLGPFRQVITPVKDVYPLTQDEISDSNRVTPWTTAPSHASQQGTGGFQKRRDVIMHVQ</sequence>